<feature type="binding site" evidence="6">
    <location>
        <position position="84"/>
    </location>
    <ligand>
        <name>(6S)-5-formyl-5,6,7,8-tetrahydrofolate</name>
        <dbReference type="ChEBI" id="CHEBI:57457"/>
    </ligand>
</feature>
<evidence type="ECO:0000256" key="1">
    <source>
        <dbReference type="ARBA" id="ARBA00011043"/>
    </source>
</evidence>
<dbReference type="PANTHER" id="PTHR42714:SF2">
    <property type="entry name" value="TRNA MODIFICATION GTPASE GTPBP3, MITOCHONDRIAL"/>
    <property type="match status" value="1"/>
</dbReference>
<organism evidence="9 10">
    <name type="scientific">Lentibacillus kimchii</name>
    <dbReference type="NCBI Taxonomy" id="1542911"/>
    <lineage>
        <taxon>Bacteria</taxon>
        <taxon>Bacillati</taxon>
        <taxon>Bacillota</taxon>
        <taxon>Bacilli</taxon>
        <taxon>Bacillales</taxon>
        <taxon>Bacillaceae</taxon>
        <taxon>Lentibacillus</taxon>
    </lineage>
</organism>
<evidence type="ECO:0000313" key="9">
    <source>
        <dbReference type="EMBL" id="MFC7746516.1"/>
    </source>
</evidence>
<evidence type="ECO:0000313" key="10">
    <source>
        <dbReference type="Proteomes" id="UP001596620"/>
    </source>
</evidence>
<keyword evidence="6" id="KW-0460">Magnesium</keyword>
<dbReference type="Gene3D" id="1.20.120.430">
    <property type="entry name" value="tRNA modification GTPase MnmE domain 2"/>
    <property type="match status" value="1"/>
</dbReference>
<comment type="subcellular location">
    <subcellularLocation>
        <location evidence="6">Cytoplasm</location>
    </subcellularLocation>
</comment>
<comment type="subunit">
    <text evidence="6">Homodimer. Heterotetramer of two MnmE and two MnmG subunits.</text>
</comment>
<feature type="binding site" evidence="6">
    <location>
        <position position="22"/>
    </location>
    <ligand>
        <name>(6S)-5-formyl-5,6,7,8-tetrahydrofolate</name>
        <dbReference type="ChEBI" id="CHEBI:57457"/>
    </ligand>
</feature>
<dbReference type="RefSeq" id="WP_382358016.1">
    <property type="nucleotide sequence ID" value="NZ_JBHTGR010000006.1"/>
</dbReference>
<dbReference type="InterPro" id="IPR027266">
    <property type="entry name" value="TrmE/GcvT-like"/>
</dbReference>
<keyword evidence="10" id="KW-1185">Reference proteome</keyword>
<dbReference type="Gene3D" id="3.30.1360.120">
    <property type="entry name" value="Probable tRNA modification gtpase trme, domain 1"/>
    <property type="match status" value="1"/>
</dbReference>
<dbReference type="Proteomes" id="UP001596620">
    <property type="component" value="Unassembled WGS sequence"/>
</dbReference>
<name>A0ABW2UTS5_9BACI</name>
<dbReference type="Pfam" id="PF01926">
    <property type="entry name" value="MMR_HSR1"/>
    <property type="match status" value="1"/>
</dbReference>
<dbReference type="PANTHER" id="PTHR42714">
    <property type="entry name" value="TRNA MODIFICATION GTPASE GTPBP3"/>
    <property type="match status" value="1"/>
</dbReference>
<dbReference type="InterPro" id="IPR027368">
    <property type="entry name" value="MnmE_dom2"/>
</dbReference>
<dbReference type="NCBIfam" id="NF003661">
    <property type="entry name" value="PRK05291.1-3"/>
    <property type="match status" value="1"/>
</dbReference>
<keyword evidence="5 6" id="KW-0342">GTP-binding</keyword>
<gene>
    <name evidence="6 9" type="primary">mnmE</name>
    <name evidence="6" type="synonym">trmE</name>
    <name evidence="9" type="ORF">ACFQU8_04570</name>
</gene>
<comment type="similarity">
    <text evidence="1 6 7">Belongs to the TRAFAC class TrmE-Era-EngA-EngB-Septin-like GTPase superfamily. TrmE GTPase family.</text>
</comment>
<feature type="binding site" evidence="6">
    <location>
        <position position="458"/>
    </location>
    <ligand>
        <name>(6S)-5-formyl-5,6,7,8-tetrahydrofolate</name>
        <dbReference type="ChEBI" id="CHEBI:57457"/>
    </ligand>
</feature>
<keyword evidence="6" id="KW-0479">Metal-binding</keyword>
<protein>
    <recommendedName>
        <fullName evidence="6">tRNA modification GTPase MnmE</fullName>
        <ecNumber evidence="6">3.6.-.-</ecNumber>
    </recommendedName>
</protein>
<feature type="binding site" evidence="6">
    <location>
        <position position="251"/>
    </location>
    <ligand>
        <name>K(+)</name>
        <dbReference type="ChEBI" id="CHEBI:29103"/>
    </ligand>
</feature>
<dbReference type="CDD" id="cd14858">
    <property type="entry name" value="TrmE_N"/>
    <property type="match status" value="1"/>
</dbReference>
<dbReference type="Pfam" id="PF12631">
    <property type="entry name" value="MnmE_helical"/>
    <property type="match status" value="1"/>
</dbReference>
<reference evidence="10" key="1">
    <citation type="journal article" date="2019" name="Int. J. Syst. Evol. Microbiol.">
        <title>The Global Catalogue of Microorganisms (GCM) 10K type strain sequencing project: providing services to taxonomists for standard genome sequencing and annotation.</title>
        <authorList>
            <consortium name="The Broad Institute Genomics Platform"/>
            <consortium name="The Broad Institute Genome Sequencing Center for Infectious Disease"/>
            <person name="Wu L."/>
            <person name="Ma J."/>
        </authorList>
    </citation>
    <scope>NUCLEOTIDE SEQUENCE [LARGE SCALE GENOMIC DNA]</scope>
    <source>
        <strain evidence="10">JCM 30234</strain>
    </source>
</reference>
<evidence type="ECO:0000259" key="8">
    <source>
        <dbReference type="PROSITE" id="PS51709"/>
    </source>
</evidence>
<feature type="binding site" evidence="6">
    <location>
        <begin position="249"/>
        <end position="255"/>
    </location>
    <ligand>
        <name>GTP</name>
        <dbReference type="ChEBI" id="CHEBI:37565"/>
    </ligand>
</feature>
<keyword evidence="6" id="KW-0378">Hydrolase</keyword>
<evidence type="ECO:0000256" key="5">
    <source>
        <dbReference type="ARBA" id="ARBA00023134"/>
    </source>
</evidence>
<feature type="binding site" evidence="6">
    <location>
        <position position="230"/>
    </location>
    <ligand>
        <name>K(+)</name>
        <dbReference type="ChEBI" id="CHEBI:29103"/>
    </ligand>
</feature>
<keyword evidence="6" id="KW-0963">Cytoplasm</keyword>
<feature type="binding site" evidence="6">
    <location>
        <begin position="274"/>
        <end position="277"/>
    </location>
    <ligand>
        <name>GTP</name>
        <dbReference type="ChEBI" id="CHEBI:37565"/>
    </ligand>
</feature>
<feature type="binding site" evidence="6">
    <location>
        <position position="234"/>
    </location>
    <ligand>
        <name>Mg(2+)</name>
        <dbReference type="ChEBI" id="CHEBI:18420"/>
    </ligand>
</feature>
<feature type="binding site" evidence="6">
    <location>
        <position position="255"/>
    </location>
    <ligand>
        <name>Mg(2+)</name>
        <dbReference type="ChEBI" id="CHEBI:18420"/>
    </ligand>
</feature>
<dbReference type="InterPro" id="IPR031168">
    <property type="entry name" value="G_TrmE"/>
</dbReference>
<dbReference type="NCBIfam" id="TIGR00450">
    <property type="entry name" value="mnmE_trmE_thdF"/>
    <property type="match status" value="1"/>
</dbReference>
<feature type="domain" description="TrmE-type G" evidence="8">
    <location>
        <begin position="220"/>
        <end position="379"/>
    </location>
</feature>
<dbReference type="SUPFAM" id="SSF52540">
    <property type="entry name" value="P-loop containing nucleoside triphosphate hydrolases"/>
    <property type="match status" value="1"/>
</dbReference>
<comment type="caution">
    <text evidence="9">The sequence shown here is derived from an EMBL/GenBank/DDBJ whole genome shotgun (WGS) entry which is preliminary data.</text>
</comment>
<dbReference type="EC" id="3.6.-.-" evidence="6"/>
<comment type="cofactor">
    <cofactor evidence="6">
        <name>K(+)</name>
        <dbReference type="ChEBI" id="CHEBI:29103"/>
    </cofactor>
    <text evidence="6">Binds 1 potassium ion per subunit.</text>
</comment>
<feature type="binding site" evidence="6">
    <location>
        <position position="254"/>
    </location>
    <ligand>
        <name>K(+)</name>
        <dbReference type="ChEBI" id="CHEBI:29103"/>
    </ligand>
</feature>
<dbReference type="InterPro" id="IPR006073">
    <property type="entry name" value="GTP-bd"/>
</dbReference>
<evidence type="ECO:0000256" key="3">
    <source>
        <dbReference type="ARBA" id="ARBA00022741"/>
    </source>
</evidence>
<evidence type="ECO:0000256" key="7">
    <source>
        <dbReference type="RuleBase" id="RU003313"/>
    </source>
</evidence>
<sequence length="458" mass="51181">METDTITAISTPVGEGAISIVRLSGEEAIPVTSGLFQGKNLLEVASHTIHHGKIIEPKTNDVVEEVMVTVMRGPKTFTREDVVEINCHGGMVAVNRVLEIVLEQDVRIAEPGEFTKRAFLNGRIDLSQAEAVMDLIRSKTDKAMDVAMKQMDGHLSELIRRLRQDLLETVAQVEVTIDYPEYDDVEELSHNMMQTKTQEVYKEIDHLLEVSRQGKILREGLSTAIIGRPNVGKSLLMNTLVQENKAIVTEVPGTTRDMIEEYVNVRGVPLRLVDTAGIRETEDIVEKIGVDRSRQVLSESDLTLFVLNYNEELTDEDRQLFEAVQGMDYIVIINKTDLEQKLDMDEVNQLAEDKPVITASLIQEKGIDELVSAIASIFFAGDIETGDMTYVSNARHIQLLKQSKQALEDAMESLELAMPLDIAQIDVRRTWELLGEIIGDTASDSLIDQLFSQFCLGK</sequence>
<dbReference type="SUPFAM" id="SSF116878">
    <property type="entry name" value="TrmE connector domain"/>
    <property type="match status" value="1"/>
</dbReference>
<dbReference type="InterPro" id="IPR004520">
    <property type="entry name" value="GTPase_MnmE"/>
</dbReference>
<comment type="caution">
    <text evidence="6">Lacks conserved residue(s) required for the propagation of feature annotation.</text>
</comment>
<keyword evidence="4 6" id="KW-0630">Potassium</keyword>
<evidence type="ECO:0000256" key="2">
    <source>
        <dbReference type="ARBA" id="ARBA00022694"/>
    </source>
</evidence>
<keyword evidence="2 6" id="KW-0819">tRNA processing</keyword>
<dbReference type="InterPro" id="IPR027417">
    <property type="entry name" value="P-loop_NTPase"/>
</dbReference>
<dbReference type="HAMAP" id="MF_00379">
    <property type="entry name" value="GTPase_MnmE"/>
    <property type="match status" value="1"/>
</dbReference>
<comment type="function">
    <text evidence="6">Exhibits a very high intrinsic GTPase hydrolysis rate. Involved in the addition of a carboxymethylaminomethyl (cmnm) group at the wobble position (U34) of certain tRNAs, forming tRNA-cmnm(5)s(2)U34.</text>
</comment>
<dbReference type="NCBIfam" id="TIGR00231">
    <property type="entry name" value="small_GTP"/>
    <property type="match status" value="1"/>
</dbReference>
<evidence type="ECO:0000256" key="4">
    <source>
        <dbReference type="ARBA" id="ARBA00022958"/>
    </source>
</evidence>
<dbReference type="PROSITE" id="PS51709">
    <property type="entry name" value="G_TRME"/>
    <property type="match status" value="1"/>
</dbReference>
<evidence type="ECO:0000256" key="6">
    <source>
        <dbReference type="HAMAP-Rule" id="MF_00379"/>
    </source>
</evidence>
<feature type="binding site" evidence="6">
    <location>
        <position position="249"/>
    </location>
    <ligand>
        <name>K(+)</name>
        <dbReference type="ChEBI" id="CHEBI:29103"/>
    </ligand>
</feature>
<dbReference type="EMBL" id="JBHTGR010000006">
    <property type="protein sequence ID" value="MFC7746516.1"/>
    <property type="molecule type" value="Genomic_DNA"/>
</dbReference>
<proteinExistence type="inferred from homology"/>
<dbReference type="Gene3D" id="3.40.50.300">
    <property type="entry name" value="P-loop containing nucleotide triphosphate hydrolases"/>
    <property type="match status" value="1"/>
</dbReference>
<accession>A0ABW2UTS5</accession>
<feature type="binding site" evidence="6">
    <location>
        <position position="123"/>
    </location>
    <ligand>
        <name>(6S)-5-formyl-5,6,7,8-tetrahydrofolate</name>
        <dbReference type="ChEBI" id="CHEBI:57457"/>
    </ligand>
</feature>
<dbReference type="Pfam" id="PF10396">
    <property type="entry name" value="TrmE_N"/>
    <property type="match status" value="1"/>
</dbReference>
<dbReference type="InterPro" id="IPR018948">
    <property type="entry name" value="GTP-bd_TrmE_N"/>
</dbReference>
<keyword evidence="3 6" id="KW-0547">Nucleotide-binding</keyword>
<dbReference type="InterPro" id="IPR005225">
    <property type="entry name" value="Small_GTP-bd"/>
</dbReference>
<dbReference type="CDD" id="cd04164">
    <property type="entry name" value="trmE"/>
    <property type="match status" value="1"/>
</dbReference>
<dbReference type="InterPro" id="IPR025867">
    <property type="entry name" value="MnmE_helical"/>
</dbReference>